<organism evidence="2 3">
    <name type="scientific">Lupinus albus</name>
    <name type="common">White lupine</name>
    <name type="synonym">Lupinus termis</name>
    <dbReference type="NCBI Taxonomy" id="3870"/>
    <lineage>
        <taxon>Eukaryota</taxon>
        <taxon>Viridiplantae</taxon>
        <taxon>Streptophyta</taxon>
        <taxon>Embryophyta</taxon>
        <taxon>Tracheophyta</taxon>
        <taxon>Spermatophyta</taxon>
        <taxon>Magnoliopsida</taxon>
        <taxon>eudicotyledons</taxon>
        <taxon>Gunneridae</taxon>
        <taxon>Pentapetalae</taxon>
        <taxon>rosids</taxon>
        <taxon>fabids</taxon>
        <taxon>Fabales</taxon>
        <taxon>Fabaceae</taxon>
        <taxon>Papilionoideae</taxon>
        <taxon>50 kb inversion clade</taxon>
        <taxon>genistoids sensu lato</taxon>
        <taxon>core genistoids</taxon>
        <taxon>Genisteae</taxon>
        <taxon>Lupinus</taxon>
    </lineage>
</organism>
<reference evidence="3" key="1">
    <citation type="journal article" date="2020" name="Nat. Commun.">
        <title>Genome sequence of the cluster root forming white lupin.</title>
        <authorList>
            <person name="Hufnagel B."/>
            <person name="Marques A."/>
            <person name="Soriano A."/>
            <person name="Marques L."/>
            <person name="Divol F."/>
            <person name="Doumas P."/>
            <person name="Sallet E."/>
            <person name="Mancinotti D."/>
            <person name="Carrere S."/>
            <person name="Marande W."/>
            <person name="Arribat S."/>
            <person name="Keller J."/>
            <person name="Huneau C."/>
            <person name="Blein T."/>
            <person name="Aime D."/>
            <person name="Laguerre M."/>
            <person name="Taylor J."/>
            <person name="Schubert V."/>
            <person name="Nelson M."/>
            <person name="Geu-Flores F."/>
            <person name="Crespi M."/>
            <person name="Gallardo-Guerrero K."/>
            <person name="Delaux P.-M."/>
            <person name="Salse J."/>
            <person name="Berges H."/>
            <person name="Guyot R."/>
            <person name="Gouzy J."/>
            <person name="Peret B."/>
        </authorList>
    </citation>
    <scope>NUCLEOTIDE SEQUENCE [LARGE SCALE GENOMIC DNA]</scope>
    <source>
        <strain evidence="3">cv. Amiga</strain>
    </source>
</reference>
<evidence type="ECO:0000313" key="2">
    <source>
        <dbReference type="EMBL" id="KAE9584942.1"/>
    </source>
</evidence>
<name>A0A6A4N329_LUPAL</name>
<keyword evidence="3" id="KW-1185">Reference proteome</keyword>
<dbReference type="AlphaFoldDB" id="A0A6A4N329"/>
<feature type="transmembrane region" description="Helical" evidence="1">
    <location>
        <begin position="26"/>
        <end position="49"/>
    </location>
</feature>
<keyword evidence="1" id="KW-0472">Membrane</keyword>
<comment type="caution">
    <text evidence="2">The sequence shown here is derived from an EMBL/GenBank/DDBJ whole genome shotgun (WGS) entry which is preliminary data.</text>
</comment>
<proteinExistence type="predicted"/>
<protein>
    <submittedName>
        <fullName evidence="2">Uncharacterized protein</fullName>
    </submittedName>
</protein>
<evidence type="ECO:0000256" key="1">
    <source>
        <dbReference type="SAM" id="Phobius"/>
    </source>
</evidence>
<evidence type="ECO:0000313" key="3">
    <source>
        <dbReference type="Proteomes" id="UP000447434"/>
    </source>
</evidence>
<keyword evidence="1" id="KW-1133">Transmembrane helix</keyword>
<dbReference type="EMBL" id="WOCE01000025">
    <property type="protein sequence ID" value="KAE9584942.1"/>
    <property type="molecule type" value="Genomic_DNA"/>
</dbReference>
<sequence length="68" mass="7776">MGVIFNGNVLICVWCKAHEKIVDHLFFLATSLIVFDNIFISGWILSWFYSQMVRSIFCNTSSQLKVGS</sequence>
<keyword evidence="1" id="KW-0812">Transmembrane</keyword>
<dbReference type="Proteomes" id="UP000447434">
    <property type="component" value="Chromosome 25"/>
</dbReference>
<gene>
    <name evidence="2" type="ORF">Lalb_Chr25g0283781</name>
</gene>
<accession>A0A6A4N329</accession>